<protein>
    <submittedName>
        <fullName evidence="3">Ribosomal protein L9/RNase H1, N-terminal</fullName>
    </submittedName>
</protein>
<dbReference type="InterPro" id="IPR009027">
    <property type="entry name" value="Ribosomal_bL9/RNase_H1_N"/>
</dbReference>
<feature type="compositionally biased region" description="Basic residues" evidence="1">
    <location>
        <begin position="117"/>
        <end position="127"/>
    </location>
</feature>
<feature type="compositionally biased region" description="Low complexity" evidence="1">
    <location>
        <begin position="410"/>
        <end position="431"/>
    </location>
</feature>
<keyword evidence="3" id="KW-0689">Ribosomal protein</keyword>
<dbReference type="SUPFAM" id="SSF55658">
    <property type="entry name" value="L9 N-domain-like"/>
    <property type="match status" value="1"/>
</dbReference>
<feature type="compositionally biased region" description="Low complexity" evidence="1">
    <location>
        <begin position="349"/>
        <end position="364"/>
    </location>
</feature>
<feature type="compositionally biased region" description="Basic and acidic residues" evidence="1">
    <location>
        <begin position="496"/>
        <end position="505"/>
    </location>
</feature>
<feature type="region of interest" description="Disordered" evidence="1">
    <location>
        <begin position="83"/>
        <end position="280"/>
    </location>
</feature>
<evidence type="ECO:0000259" key="2">
    <source>
        <dbReference type="Pfam" id="PF01693"/>
    </source>
</evidence>
<name>A0A0F7SS67_PHARH</name>
<dbReference type="Pfam" id="PF01693">
    <property type="entry name" value="Cauli_VI"/>
    <property type="match status" value="1"/>
</dbReference>
<feature type="region of interest" description="Disordered" evidence="1">
    <location>
        <begin position="473"/>
        <end position="509"/>
    </location>
</feature>
<feature type="domain" description="Ribonuclease H1 N-terminal" evidence="2">
    <location>
        <begin position="38"/>
        <end position="73"/>
    </location>
</feature>
<keyword evidence="3" id="KW-0687">Ribonucleoprotein</keyword>
<feature type="region of interest" description="Disordered" evidence="1">
    <location>
        <begin position="345"/>
        <end position="364"/>
    </location>
</feature>
<feature type="compositionally biased region" description="Polar residues" evidence="1">
    <location>
        <begin position="482"/>
        <end position="495"/>
    </location>
</feature>
<feature type="compositionally biased region" description="Low complexity" evidence="1">
    <location>
        <begin position="128"/>
        <end position="160"/>
    </location>
</feature>
<feature type="region of interest" description="Disordered" evidence="1">
    <location>
        <begin position="392"/>
        <end position="441"/>
    </location>
</feature>
<reference evidence="3" key="1">
    <citation type="submission" date="2014-08" db="EMBL/GenBank/DDBJ databases">
        <authorList>
            <person name="Sharma Rahul"/>
            <person name="Thines Marco"/>
        </authorList>
    </citation>
    <scope>NUCLEOTIDE SEQUENCE</scope>
</reference>
<dbReference type="InterPro" id="IPR011320">
    <property type="entry name" value="RNase_H1_N"/>
</dbReference>
<feature type="compositionally biased region" description="Polar residues" evidence="1">
    <location>
        <begin position="211"/>
        <end position="229"/>
    </location>
</feature>
<evidence type="ECO:0000256" key="1">
    <source>
        <dbReference type="SAM" id="MobiDB-lite"/>
    </source>
</evidence>
<proteinExistence type="predicted"/>
<dbReference type="EMBL" id="LN483142">
    <property type="protein sequence ID" value="CED82868.1"/>
    <property type="molecule type" value="Genomic_DNA"/>
</dbReference>
<dbReference type="GO" id="GO:0005840">
    <property type="term" value="C:ribosome"/>
    <property type="evidence" value="ECO:0007669"/>
    <property type="project" value="UniProtKB-KW"/>
</dbReference>
<accession>A0A0F7SS67</accession>
<sequence length="524" mass="55750">MQQAASNIAPLPHTQLFLTGRSFYLIYIMQHNGYYALRTVGIFKEWREVEEAIKGMPNPQFRSFRTLSAADAYMNGWEDSTNSSSNPFGFAGPSSLPPVPTERLGREHVTTPSTKSKSSRSRMRHRPASSLASAHSTSAAGPSPSNAANSAFVQPSSSSLTPPPSLTVETGPRRRSPLIQSVLEEEEESTSDPEQPPTPDSSDVGHRSRSDSVVSGHSVGQTIQWSAGSSRKKSTLKIGSMFSPIRPITPPSSPEPSGSDARGSTSFDGRPPGITSWPNTLLIEDKPVNKSRFSFKRLSSVTTSTVIPSPPAVPPKPVAPLGKAVPTHAPARPRPASIWAVEPLERPRQQPSLASLQSSNQSSDSILMDPLSPFACSAPTFSRSSSAASSVVLPCRSPSSSTTSLHRPRSIQSLHHARSSSSLFSAKSGTSEAKQSGLRSVEPQPTLKSLCSYNSLSLETASIDSFSDALTHISGESADGHTPSSDNKPGISSGQVDKKSPETKGKGWKKAFSGFKRAVAVARA</sequence>
<dbReference type="Gene3D" id="3.40.970.10">
    <property type="entry name" value="Ribonuclease H1, N-terminal domain"/>
    <property type="match status" value="1"/>
</dbReference>
<dbReference type="InterPro" id="IPR037056">
    <property type="entry name" value="RNase_H1_N_sf"/>
</dbReference>
<organism evidence="3">
    <name type="scientific">Phaffia rhodozyma</name>
    <name type="common">Yeast</name>
    <name type="synonym">Xanthophyllomyces dendrorhous</name>
    <dbReference type="NCBI Taxonomy" id="264483"/>
    <lineage>
        <taxon>Eukaryota</taxon>
        <taxon>Fungi</taxon>
        <taxon>Dikarya</taxon>
        <taxon>Basidiomycota</taxon>
        <taxon>Agaricomycotina</taxon>
        <taxon>Tremellomycetes</taxon>
        <taxon>Cystofilobasidiales</taxon>
        <taxon>Mrakiaceae</taxon>
        <taxon>Phaffia</taxon>
    </lineage>
</organism>
<dbReference type="AlphaFoldDB" id="A0A0F7SS67"/>
<evidence type="ECO:0000313" key="3">
    <source>
        <dbReference type="EMBL" id="CED82868.1"/>
    </source>
</evidence>